<name>A0A1Y2NT45_STRFR</name>
<dbReference type="Proteomes" id="UP000194318">
    <property type="component" value="Unassembled WGS sequence"/>
</dbReference>
<organism evidence="2 3">
    <name type="scientific">Streptomyces fradiae ATCC 10745 = DSM 40063</name>
    <dbReference type="NCBI Taxonomy" id="1319510"/>
    <lineage>
        <taxon>Bacteria</taxon>
        <taxon>Bacillati</taxon>
        <taxon>Actinomycetota</taxon>
        <taxon>Actinomycetes</taxon>
        <taxon>Kitasatosporales</taxon>
        <taxon>Streptomycetaceae</taxon>
        <taxon>Streptomyces</taxon>
    </lineage>
</organism>
<feature type="compositionally biased region" description="Acidic residues" evidence="1">
    <location>
        <begin position="66"/>
        <end position="77"/>
    </location>
</feature>
<sequence>MGEGDLVRVVAERLRGVQFGGEGAGDVRGGGRGAPQGLLGAAGAPRPVREPAEGQAQPADGAVGGEVEDGGDGDEGEGVGGAVAGLAVRGGQPGGGGGQGHGGDEFAGRHDGVPLGAVAGEPVELGRGHGAFAVRAGQLDVGVEGGEGDGEVRGVGGDAPGGVAEDGVVAVDAVAGAAAAAGGALAAGLGEVLEVGAAGALEEVAAGGGRVAELGGGAGEQGAGDGGVAGPYQGVRGEVAVADGGARAQPAVGQLLDGVERQAGDVDEGVGGLDAQLHQVDQVGAAGEVAGAGAAGVGGRRLLDGAGADVREGLHRITSSTARTMFG</sequence>
<comment type="caution">
    <text evidence="2">The sequence shown here is derived from an EMBL/GenBank/DDBJ whole genome shotgun (WGS) entry which is preliminary data.</text>
</comment>
<gene>
    <name evidence="2" type="ORF">BG846_03678</name>
</gene>
<feature type="region of interest" description="Disordered" evidence="1">
    <location>
        <begin position="21"/>
        <end position="77"/>
    </location>
</feature>
<proteinExistence type="predicted"/>
<dbReference type="EMBL" id="MIFZ01000273">
    <property type="protein sequence ID" value="OSY50702.1"/>
    <property type="molecule type" value="Genomic_DNA"/>
</dbReference>
<feature type="compositionally biased region" description="Gly residues" evidence="1">
    <location>
        <begin position="21"/>
        <end position="34"/>
    </location>
</feature>
<evidence type="ECO:0000313" key="2">
    <source>
        <dbReference type="EMBL" id="OSY50702.1"/>
    </source>
</evidence>
<protein>
    <submittedName>
        <fullName evidence="2">Uncharacterized protein</fullName>
    </submittedName>
</protein>
<feature type="compositionally biased region" description="Low complexity" evidence="1">
    <location>
        <begin position="35"/>
        <end position="46"/>
    </location>
</feature>
<dbReference type="AlphaFoldDB" id="A0A1Y2NT45"/>
<evidence type="ECO:0000256" key="1">
    <source>
        <dbReference type="SAM" id="MobiDB-lite"/>
    </source>
</evidence>
<accession>A0A1Y2NT45</accession>
<evidence type="ECO:0000313" key="3">
    <source>
        <dbReference type="Proteomes" id="UP000194318"/>
    </source>
</evidence>
<reference evidence="2 3" key="1">
    <citation type="submission" date="2016-09" db="EMBL/GenBank/DDBJ databases">
        <title>Streptomyces fradiae DSM40063, a candidate organism with high potential of specific P450 cytochromes.</title>
        <authorList>
            <person name="Grumaz C."/>
            <person name="Vainshtein Y."/>
            <person name="Kirstahler P."/>
            <person name="Sohn K."/>
        </authorList>
    </citation>
    <scope>NUCLEOTIDE SEQUENCE [LARGE SCALE GENOMIC DNA]</scope>
    <source>
        <strain evidence="2 3">DSM 40063</strain>
    </source>
</reference>